<dbReference type="EMBL" id="KZ857494">
    <property type="protein sequence ID" value="RDX42085.1"/>
    <property type="molecule type" value="Genomic_DNA"/>
</dbReference>
<organism evidence="1 2">
    <name type="scientific">Lentinus brumalis</name>
    <dbReference type="NCBI Taxonomy" id="2498619"/>
    <lineage>
        <taxon>Eukaryota</taxon>
        <taxon>Fungi</taxon>
        <taxon>Dikarya</taxon>
        <taxon>Basidiomycota</taxon>
        <taxon>Agaricomycotina</taxon>
        <taxon>Agaricomycetes</taxon>
        <taxon>Polyporales</taxon>
        <taxon>Polyporaceae</taxon>
        <taxon>Lentinus</taxon>
    </lineage>
</organism>
<protein>
    <submittedName>
        <fullName evidence="1">Uncharacterized protein</fullName>
    </submittedName>
</protein>
<accession>A0A371CP69</accession>
<sequence length="207" mass="23074">MLSQLLCSSLLPPSAPYCPFPSSWGLHSGPPRSLGPASPSSSSHSFRYPGTARTGPEIVIRGRAPSMLSVTDCLLAATWLVAGGCSSRDSIWLPFDNAGSTSGKHLWSAMARGNLEAPLNCRLSAQRFNEYYTIPESPITIRGALERLCSNYLTRNRPVSRRSPRRSCIPKYSAQAVDVKHPWSRICSLRAEWFMRRLWRSDWFCNL</sequence>
<evidence type="ECO:0000313" key="2">
    <source>
        <dbReference type="Proteomes" id="UP000256964"/>
    </source>
</evidence>
<name>A0A371CP69_9APHY</name>
<evidence type="ECO:0000313" key="1">
    <source>
        <dbReference type="EMBL" id="RDX42085.1"/>
    </source>
</evidence>
<dbReference type="Proteomes" id="UP000256964">
    <property type="component" value="Unassembled WGS sequence"/>
</dbReference>
<reference evidence="1 2" key="1">
    <citation type="journal article" date="2018" name="Biotechnol. Biofuels">
        <title>Integrative visual omics of the white-rot fungus Polyporus brumalis exposes the biotechnological potential of its oxidative enzymes for delignifying raw plant biomass.</title>
        <authorList>
            <person name="Miyauchi S."/>
            <person name="Rancon A."/>
            <person name="Drula E."/>
            <person name="Hage H."/>
            <person name="Chaduli D."/>
            <person name="Favel A."/>
            <person name="Grisel S."/>
            <person name="Henrissat B."/>
            <person name="Herpoel-Gimbert I."/>
            <person name="Ruiz-Duenas F.J."/>
            <person name="Chevret D."/>
            <person name="Hainaut M."/>
            <person name="Lin J."/>
            <person name="Wang M."/>
            <person name="Pangilinan J."/>
            <person name="Lipzen A."/>
            <person name="Lesage-Meessen L."/>
            <person name="Navarro D."/>
            <person name="Riley R."/>
            <person name="Grigoriev I.V."/>
            <person name="Zhou S."/>
            <person name="Raouche S."/>
            <person name="Rosso M.N."/>
        </authorList>
    </citation>
    <scope>NUCLEOTIDE SEQUENCE [LARGE SCALE GENOMIC DNA]</scope>
    <source>
        <strain evidence="1 2">BRFM 1820</strain>
    </source>
</reference>
<keyword evidence="2" id="KW-1185">Reference proteome</keyword>
<dbReference type="AlphaFoldDB" id="A0A371CP69"/>
<proteinExistence type="predicted"/>
<gene>
    <name evidence="1" type="ORF">OH76DRAFT_1488995</name>
</gene>